<reference evidence="2 3" key="1">
    <citation type="submission" date="2016-10" db="EMBL/GenBank/DDBJ databases">
        <authorList>
            <person name="de Groot N.N."/>
        </authorList>
    </citation>
    <scope>NUCLEOTIDE SEQUENCE [LARGE SCALE GENOMIC DNA]</scope>
    <source>
        <strain evidence="2 3">R-24608</strain>
    </source>
</reference>
<dbReference type="EMBL" id="FPBX01000015">
    <property type="protein sequence ID" value="SFU70477.1"/>
    <property type="molecule type" value="Genomic_DNA"/>
</dbReference>
<dbReference type="RefSeq" id="WP_054257408.1">
    <property type="nucleotide sequence ID" value="NZ_CYIG01000039.1"/>
</dbReference>
<evidence type="ECO:0000313" key="2">
    <source>
        <dbReference type="EMBL" id="SFU70477.1"/>
    </source>
</evidence>
<organism evidence="2 3">
    <name type="scientific">Paenacidovorax caeni</name>
    <dbReference type="NCBI Taxonomy" id="343013"/>
    <lineage>
        <taxon>Bacteria</taxon>
        <taxon>Pseudomonadati</taxon>
        <taxon>Pseudomonadota</taxon>
        <taxon>Betaproteobacteria</taxon>
        <taxon>Burkholderiales</taxon>
        <taxon>Comamonadaceae</taxon>
        <taxon>Paenacidovorax</taxon>
    </lineage>
</organism>
<feature type="chain" id="PRO_5010166141" description="DnrO protein" evidence="1">
    <location>
        <begin position="23"/>
        <end position="161"/>
    </location>
</feature>
<protein>
    <recommendedName>
        <fullName evidence="4">DnrO protein</fullName>
    </recommendedName>
</protein>
<evidence type="ECO:0000313" key="3">
    <source>
        <dbReference type="Proteomes" id="UP000183656"/>
    </source>
</evidence>
<sequence>MKFTPIAAALALTVAALVPAQAATAAHDHGHSQSHAAPTAALHLNAGQKWETDAPLRQAMARLRQHMAPALGPIHAKRLPAAEYARLGREVEAAVADIVAQCKLPPEADAQLHLVVAELLQGAEQMTGQRGKPRNGALQVVSALDSYARYFADPDFRPLAH</sequence>
<accession>A0A1I7IC26</accession>
<feature type="signal peptide" evidence="1">
    <location>
        <begin position="1"/>
        <end position="22"/>
    </location>
</feature>
<evidence type="ECO:0000256" key="1">
    <source>
        <dbReference type="SAM" id="SignalP"/>
    </source>
</evidence>
<dbReference type="STRING" id="343013.SAMN04489707_101577"/>
<gene>
    <name evidence="2" type="ORF">SAMN04489707_101577</name>
</gene>
<name>A0A1I7IC26_9BURK</name>
<proteinExistence type="predicted"/>
<keyword evidence="3" id="KW-1185">Reference proteome</keyword>
<evidence type="ECO:0008006" key="4">
    <source>
        <dbReference type="Google" id="ProtNLM"/>
    </source>
</evidence>
<dbReference type="OrthoDB" id="6933865at2"/>
<dbReference type="Proteomes" id="UP000183656">
    <property type="component" value="Unassembled WGS sequence"/>
</dbReference>
<dbReference type="AlphaFoldDB" id="A0A1I7IC26"/>
<keyword evidence="1" id="KW-0732">Signal</keyword>